<evidence type="ECO:0000313" key="5">
    <source>
        <dbReference type="RefSeq" id="XP_065669363.1"/>
    </source>
</evidence>
<dbReference type="GeneID" id="136088739"/>
<protein>
    <submittedName>
        <fullName evidence="2 3">Uncharacterized protein LOC136088739 isoform X3</fullName>
    </submittedName>
</protein>
<organism evidence="1 3">
    <name type="scientific">Hydra vulgaris</name>
    <name type="common">Hydra</name>
    <name type="synonym">Hydra attenuata</name>
    <dbReference type="NCBI Taxonomy" id="6087"/>
    <lineage>
        <taxon>Eukaryota</taxon>
        <taxon>Metazoa</taxon>
        <taxon>Cnidaria</taxon>
        <taxon>Hydrozoa</taxon>
        <taxon>Hydroidolina</taxon>
        <taxon>Anthoathecata</taxon>
        <taxon>Aplanulata</taxon>
        <taxon>Hydridae</taxon>
        <taxon>Hydra</taxon>
    </lineage>
</organism>
<dbReference type="Proteomes" id="UP001652625">
    <property type="component" value="Chromosome 12"/>
</dbReference>
<keyword evidence="1" id="KW-1185">Reference proteome</keyword>
<accession>A0ABM4D4Y7</accession>
<evidence type="ECO:0000313" key="2">
    <source>
        <dbReference type="RefSeq" id="XP_065669360.1"/>
    </source>
</evidence>
<gene>
    <name evidence="2 3 4 5" type="primary">LOC136088739</name>
</gene>
<evidence type="ECO:0000313" key="1">
    <source>
        <dbReference type="Proteomes" id="UP001652625"/>
    </source>
</evidence>
<dbReference type="RefSeq" id="XP_065669360.1">
    <property type="nucleotide sequence ID" value="XM_065813288.1"/>
</dbReference>
<evidence type="ECO:0000313" key="4">
    <source>
        <dbReference type="RefSeq" id="XP_065669362.1"/>
    </source>
</evidence>
<evidence type="ECO:0000313" key="3">
    <source>
        <dbReference type="RefSeq" id="XP_065669361.1"/>
    </source>
</evidence>
<sequence>MEIYEELGGSKLYDYSLQDTLIGCLSNEIVYVYLSLIAKNQQGEKNIEVLAPAGFLSQKEIPLKTNLIRKQHLIIKPKEKIVYHVNPLGELDKNVKNEEIK</sequence>
<proteinExistence type="predicted"/>
<dbReference type="RefSeq" id="XP_065669362.1">
    <property type="nucleotide sequence ID" value="XM_065813290.1"/>
</dbReference>
<dbReference type="RefSeq" id="XP_065669361.1">
    <property type="nucleotide sequence ID" value="XM_065813289.1"/>
</dbReference>
<name>A0ABM4D4Y7_HYDVU</name>
<dbReference type="RefSeq" id="XP_065669363.1">
    <property type="nucleotide sequence ID" value="XM_065813291.1"/>
</dbReference>
<reference evidence="2 3" key="1">
    <citation type="submission" date="2025-05" db="UniProtKB">
        <authorList>
            <consortium name="RefSeq"/>
        </authorList>
    </citation>
    <scope>IDENTIFICATION</scope>
</reference>